<name>A0ABU7B833_9TELE</name>
<evidence type="ECO:0000313" key="2">
    <source>
        <dbReference type="EMBL" id="MED6246543.1"/>
    </source>
</evidence>
<accession>A0ABU7B833</accession>
<gene>
    <name evidence="2" type="ORF">ATANTOWER_019535</name>
</gene>
<sequence length="187" mass="21212">MGVFAVSSHAERCVPTDPYGCGLIHMKFYRRTSSVSDSYEDVSPQRPTAINHCSHPINTQSMRQIYCMDMSRGVHIQAQIKMASDKQKSSPVILSNVHLSVSLFLSLSGCIDESINAESSDNVLSSTRRQKANLITARLWMVRHHGLCSVKRVEHVPNFSVQKIPTFIIVSFLLMFLTFLIYFFYTF</sequence>
<keyword evidence="1" id="KW-0472">Membrane</keyword>
<evidence type="ECO:0000256" key="1">
    <source>
        <dbReference type="SAM" id="Phobius"/>
    </source>
</evidence>
<proteinExistence type="predicted"/>
<protein>
    <submittedName>
        <fullName evidence="2">Uncharacterized protein</fullName>
    </submittedName>
</protein>
<reference evidence="2 3" key="1">
    <citation type="submission" date="2021-07" db="EMBL/GenBank/DDBJ databases">
        <authorList>
            <person name="Palmer J.M."/>
        </authorList>
    </citation>
    <scope>NUCLEOTIDE SEQUENCE [LARGE SCALE GENOMIC DNA]</scope>
    <source>
        <strain evidence="2 3">AT_MEX2019</strain>
        <tissue evidence="2">Muscle</tissue>
    </source>
</reference>
<comment type="caution">
    <text evidence="2">The sequence shown here is derived from an EMBL/GenBank/DDBJ whole genome shotgun (WGS) entry which is preliminary data.</text>
</comment>
<keyword evidence="1" id="KW-0812">Transmembrane</keyword>
<dbReference type="EMBL" id="JAHUTI010043433">
    <property type="protein sequence ID" value="MED6246543.1"/>
    <property type="molecule type" value="Genomic_DNA"/>
</dbReference>
<evidence type="ECO:0000313" key="3">
    <source>
        <dbReference type="Proteomes" id="UP001345963"/>
    </source>
</evidence>
<feature type="transmembrane region" description="Helical" evidence="1">
    <location>
        <begin position="164"/>
        <end position="185"/>
    </location>
</feature>
<keyword evidence="3" id="KW-1185">Reference proteome</keyword>
<dbReference type="Proteomes" id="UP001345963">
    <property type="component" value="Unassembled WGS sequence"/>
</dbReference>
<organism evidence="2 3">
    <name type="scientific">Ataeniobius toweri</name>
    <dbReference type="NCBI Taxonomy" id="208326"/>
    <lineage>
        <taxon>Eukaryota</taxon>
        <taxon>Metazoa</taxon>
        <taxon>Chordata</taxon>
        <taxon>Craniata</taxon>
        <taxon>Vertebrata</taxon>
        <taxon>Euteleostomi</taxon>
        <taxon>Actinopterygii</taxon>
        <taxon>Neopterygii</taxon>
        <taxon>Teleostei</taxon>
        <taxon>Neoteleostei</taxon>
        <taxon>Acanthomorphata</taxon>
        <taxon>Ovalentaria</taxon>
        <taxon>Atherinomorphae</taxon>
        <taxon>Cyprinodontiformes</taxon>
        <taxon>Goodeidae</taxon>
        <taxon>Ataeniobius</taxon>
    </lineage>
</organism>
<keyword evidence="1" id="KW-1133">Transmembrane helix</keyword>